<dbReference type="SUPFAM" id="SSF52210">
    <property type="entry name" value="Succinyl-CoA synthetase domains"/>
    <property type="match status" value="2"/>
</dbReference>
<dbReference type="Gene3D" id="3.40.50.720">
    <property type="entry name" value="NAD(P)-binding Rossmann-like Domain"/>
    <property type="match status" value="1"/>
</dbReference>
<dbReference type="PANTHER" id="PTHR42793">
    <property type="entry name" value="COA BINDING DOMAIN CONTAINING PROTEIN"/>
    <property type="match status" value="1"/>
</dbReference>
<comment type="caution">
    <text evidence="3">The sequence shown here is derived from an EMBL/GenBank/DDBJ whole genome shotgun (WGS) entry which is preliminary data.</text>
</comment>
<dbReference type="Gene3D" id="3.30.470.20">
    <property type="entry name" value="ATP-grasp fold, B domain"/>
    <property type="match status" value="1"/>
</dbReference>
<accession>A0ABT5YKE7</accession>
<dbReference type="Gene3D" id="3.30.1490.20">
    <property type="entry name" value="ATP-grasp fold, A domain"/>
    <property type="match status" value="1"/>
</dbReference>
<evidence type="ECO:0000259" key="2">
    <source>
        <dbReference type="SMART" id="SM00881"/>
    </source>
</evidence>
<dbReference type="InterPro" id="IPR003781">
    <property type="entry name" value="CoA-bd"/>
</dbReference>
<keyword evidence="4" id="KW-1185">Reference proteome</keyword>
<dbReference type="Pfam" id="PF13380">
    <property type="entry name" value="CoA_binding_2"/>
    <property type="match status" value="1"/>
</dbReference>
<keyword evidence="1" id="KW-0816">Tricarboxylic acid cycle</keyword>
<dbReference type="InterPro" id="IPR032875">
    <property type="entry name" value="Succ_CoA_lig_flav_dom"/>
</dbReference>
<dbReference type="SMART" id="SM00881">
    <property type="entry name" value="CoA_binding"/>
    <property type="match status" value="1"/>
</dbReference>
<reference evidence="3 4" key="1">
    <citation type="submission" date="2023-03" db="EMBL/GenBank/DDBJ databases">
        <title>Fodinicurvata sp. CAU 1616 isolated from sea sendiment.</title>
        <authorList>
            <person name="Kim W."/>
        </authorList>
    </citation>
    <scope>NUCLEOTIDE SEQUENCE [LARGE SCALE GENOMIC DNA]</scope>
    <source>
        <strain evidence="3 4">CAU 1616</strain>
    </source>
</reference>
<dbReference type="InterPro" id="IPR036291">
    <property type="entry name" value="NAD(P)-bd_dom_sf"/>
</dbReference>
<evidence type="ECO:0000313" key="4">
    <source>
        <dbReference type="Proteomes" id="UP001215503"/>
    </source>
</evidence>
<dbReference type="GO" id="GO:0016874">
    <property type="term" value="F:ligase activity"/>
    <property type="evidence" value="ECO:0007669"/>
    <property type="project" value="UniProtKB-KW"/>
</dbReference>
<dbReference type="InterPro" id="IPR016102">
    <property type="entry name" value="Succinyl-CoA_synth-like"/>
</dbReference>
<dbReference type="Gene3D" id="3.40.50.261">
    <property type="entry name" value="Succinyl-CoA synthetase domains"/>
    <property type="match status" value="2"/>
</dbReference>
<feature type="domain" description="CoA-binding" evidence="2">
    <location>
        <begin position="9"/>
        <end position="99"/>
    </location>
</feature>
<dbReference type="Pfam" id="PF13549">
    <property type="entry name" value="ATP-grasp_5"/>
    <property type="match status" value="1"/>
</dbReference>
<dbReference type="PANTHER" id="PTHR42793:SF4">
    <property type="entry name" value="BLL6376 PROTEIN"/>
    <property type="match status" value="1"/>
</dbReference>
<proteinExistence type="predicted"/>
<evidence type="ECO:0000256" key="1">
    <source>
        <dbReference type="ARBA" id="ARBA00022532"/>
    </source>
</evidence>
<evidence type="ECO:0000313" key="3">
    <source>
        <dbReference type="EMBL" id="MDF2095398.1"/>
    </source>
</evidence>
<dbReference type="InterPro" id="IPR013815">
    <property type="entry name" value="ATP_grasp_subdomain_1"/>
</dbReference>
<protein>
    <submittedName>
        <fullName evidence="3">Acetate--CoA ligase family protein</fullName>
    </submittedName>
</protein>
<sequence length="695" mass="71498">MTRASLRRLLQPRSIAFIGGRHAELALRQSRAIGYDGAVWPVNPKRESLGGIACYPSIAALPEAPDAALVAVPAAPTVDVVRELNDAGAGGAVCFATGFAEVGGQGLHLQQALREAAGDMALVGPNCTGLLNYLDGAALWPDEQGGERCSRGAAILSQSGNVAINLTMQERSLPLSYVISLGNQAGLGIADYIEGLLEDPRVTAIGLYLEQLHDVPAFASAARQALEKGVPLVVLKLGASESGARSVMSHTSALAGSDALYQALFERSGVVRVDSPASLLETLKLFTVSGIPAGRRLISLSCSGGEAALVGDVVEARSLPLEFPQPDAARAARLSELLRVPAAAVANPFDYNTAHWGDAAALEPAFAESLEAVDMGLLLLDYPRAGRGDPAAWEASEQAFIAASRGRNQVAAIASTLAESLPAPVRERLVAAGIAPLQGLSEALTALAAAGDYGARRPALLAEPAAPPLPAAPLTAEGRLLNEAEGKACLAGYGLSVPESRVVPASEVVATAEALGGPLVLKAVHPALAHKTEAGAVALNLRTKDEVAEALAAMRDRLAGGPASDAAFLVERMVEDSVAEVILGLQVSPPFGPSLLLGSGGILAELVGDSVSLLLPTSQAAVREALARLKVSRLLNGWRGRPAGDVEALVQAAMALARFAEAEADRLLECDINPLLVRPEGQGAVAADVLLRLGS</sequence>
<dbReference type="RefSeq" id="WP_275820792.1">
    <property type="nucleotide sequence ID" value="NZ_JARHUD010000003.1"/>
</dbReference>
<dbReference type="Pfam" id="PF13607">
    <property type="entry name" value="Succ_CoA_lig"/>
    <property type="match status" value="1"/>
</dbReference>
<name>A0ABT5YKE7_9PROT</name>
<dbReference type="SUPFAM" id="SSF51735">
    <property type="entry name" value="NAD(P)-binding Rossmann-fold domains"/>
    <property type="match status" value="1"/>
</dbReference>
<dbReference type="Proteomes" id="UP001215503">
    <property type="component" value="Unassembled WGS sequence"/>
</dbReference>
<dbReference type="EMBL" id="JARHUD010000003">
    <property type="protein sequence ID" value="MDF2095398.1"/>
    <property type="molecule type" value="Genomic_DNA"/>
</dbReference>
<dbReference type="SUPFAM" id="SSF56059">
    <property type="entry name" value="Glutathione synthetase ATP-binding domain-like"/>
    <property type="match status" value="1"/>
</dbReference>
<keyword evidence="3" id="KW-0436">Ligase</keyword>
<organism evidence="3 4">
    <name type="scientific">Aquibaculum arenosum</name>
    <dbReference type="NCBI Taxonomy" id="3032591"/>
    <lineage>
        <taxon>Bacteria</taxon>
        <taxon>Pseudomonadati</taxon>
        <taxon>Pseudomonadota</taxon>
        <taxon>Alphaproteobacteria</taxon>
        <taxon>Rhodospirillales</taxon>
        <taxon>Rhodovibrionaceae</taxon>
        <taxon>Aquibaculum</taxon>
    </lineage>
</organism>
<gene>
    <name evidence="3" type="ORF">P2G67_05360</name>
</gene>